<comment type="subunit">
    <text evidence="6">Part of the 50S ribosomal subunit. Contacts protein L20.</text>
</comment>
<keyword evidence="5 6" id="KW-0687">Ribonucleoprotein</keyword>
<dbReference type="NCBIfam" id="TIGR00061">
    <property type="entry name" value="L21"/>
    <property type="match status" value="1"/>
</dbReference>
<comment type="caution">
    <text evidence="8">The sequence shown here is derived from an EMBL/GenBank/DDBJ whole genome shotgun (WGS) entry which is preliminary data.</text>
</comment>
<dbReference type="GO" id="GO:0019843">
    <property type="term" value="F:rRNA binding"/>
    <property type="evidence" value="ECO:0007669"/>
    <property type="project" value="UniProtKB-UniRule"/>
</dbReference>
<dbReference type="SUPFAM" id="SSF141091">
    <property type="entry name" value="L21p-like"/>
    <property type="match status" value="1"/>
</dbReference>
<evidence type="ECO:0000256" key="2">
    <source>
        <dbReference type="ARBA" id="ARBA00022730"/>
    </source>
</evidence>
<keyword evidence="2 6" id="KW-0699">rRNA-binding</keyword>
<dbReference type="PANTHER" id="PTHR21349:SF0">
    <property type="entry name" value="LARGE RIBOSOMAL SUBUNIT PROTEIN BL21M"/>
    <property type="match status" value="1"/>
</dbReference>
<evidence type="ECO:0000256" key="1">
    <source>
        <dbReference type="ARBA" id="ARBA00008563"/>
    </source>
</evidence>
<organism evidence="8 9">
    <name type="scientific">Candidatus Cryptobacteroides merdigallinarum</name>
    <dbReference type="NCBI Taxonomy" id="2840770"/>
    <lineage>
        <taxon>Bacteria</taxon>
        <taxon>Pseudomonadati</taxon>
        <taxon>Bacteroidota</taxon>
        <taxon>Bacteroidia</taxon>
        <taxon>Bacteroidales</taxon>
        <taxon>Candidatus Cryptobacteroides</taxon>
    </lineage>
</organism>
<dbReference type="Proteomes" id="UP000810252">
    <property type="component" value="Unassembled WGS sequence"/>
</dbReference>
<evidence type="ECO:0000313" key="8">
    <source>
        <dbReference type="EMBL" id="MBO8449244.1"/>
    </source>
</evidence>
<dbReference type="InterPro" id="IPR028909">
    <property type="entry name" value="bL21-like"/>
</dbReference>
<reference evidence="8" key="1">
    <citation type="submission" date="2020-10" db="EMBL/GenBank/DDBJ databases">
        <authorList>
            <person name="Gilroy R."/>
        </authorList>
    </citation>
    <scope>NUCLEOTIDE SEQUENCE</scope>
    <source>
        <strain evidence="8">20514</strain>
    </source>
</reference>
<dbReference type="InterPro" id="IPR001787">
    <property type="entry name" value="Ribosomal_bL21"/>
</dbReference>
<protein>
    <recommendedName>
        <fullName evidence="6">Large ribosomal subunit protein bL21</fullName>
    </recommendedName>
</protein>
<dbReference type="GO" id="GO:0003735">
    <property type="term" value="F:structural constituent of ribosome"/>
    <property type="evidence" value="ECO:0007669"/>
    <property type="project" value="InterPro"/>
</dbReference>
<dbReference type="GO" id="GO:0006412">
    <property type="term" value="P:translation"/>
    <property type="evidence" value="ECO:0007669"/>
    <property type="project" value="UniProtKB-UniRule"/>
</dbReference>
<evidence type="ECO:0000256" key="3">
    <source>
        <dbReference type="ARBA" id="ARBA00022884"/>
    </source>
</evidence>
<evidence type="ECO:0000256" key="7">
    <source>
        <dbReference type="RuleBase" id="RU000562"/>
    </source>
</evidence>
<accession>A0A9D9EQ70</accession>
<evidence type="ECO:0000313" key="9">
    <source>
        <dbReference type="Proteomes" id="UP000810252"/>
    </source>
</evidence>
<dbReference type="EMBL" id="JADIMQ010000115">
    <property type="protein sequence ID" value="MBO8449244.1"/>
    <property type="molecule type" value="Genomic_DNA"/>
</dbReference>
<name>A0A9D9EQ70_9BACT</name>
<dbReference type="Pfam" id="PF00829">
    <property type="entry name" value="Ribosomal_L21p"/>
    <property type="match status" value="1"/>
</dbReference>
<dbReference type="GO" id="GO:0005840">
    <property type="term" value="C:ribosome"/>
    <property type="evidence" value="ECO:0007669"/>
    <property type="project" value="UniProtKB-KW"/>
</dbReference>
<proteinExistence type="inferred from homology"/>
<dbReference type="AlphaFoldDB" id="A0A9D9EQ70"/>
<sequence>MYAIVDIAGQQFKVEAGKEIFVNRLAAEKGASVEFDKVLLVDTDGDVKVGAPYVEGTVVKATVLDDSCRAKKVLVFKKKRRKGYQKLTGHRQNLSKIKINEIA</sequence>
<evidence type="ECO:0000256" key="5">
    <source>
        <dbReference type="ARBA" id="ARBA00023274"/>
    </source>
</evidence>
<keyword evidence="4 6" id="KW-0689">Ribosomal protein</keyword>
<gene>
    <name evidence="6 8" type="primary">rplU</name>
    <name evidence="8" type="ORF">IAC29_08245</name>
</gene>
<dbReference type="HAMAP" id="MF_01363">
    <property type="entry name" value="Ribosomal_bL21"/>
    <property type="match status" value="1"/>
</dbReference>
<dbReference type="PROSITE" id="PS01169">
    <property type="entry name" value="RIBOSOMAL_L21"/>
    <property type="match status" value="1"/>
</dbReference>
<dbReference type="InterPro" id="IPR036164">
    <property type="entry name" value="bL21-like_sf"/>
</dbReference>
<comment type="function">
    <text evidence="6 7">This protein binds to 23S rRNA in the presence of protein L20.</text>
</comment>
<reference evidence="8" key="2">
    <citation type="journal article" date="2021" name="PeerJ">
        <title>Extensive microbial diversity within the chicken gut microbiome revealed by metagenomics and culture.</title>
        <authorList>
            <person name="Gilroy R."/>
            <person name="Ravi A."/>
            <person name="Getino M."/>
            <person name="Pursley I."/>
            <person name="Horton D.L."/>
            <person name="Alikhan N.F."/>
            <person name="Baker D."/>
            <person name="Gharbi K."/>
            <person name="Hall N."/>
            <person name="Watson M."/>
            <person name="Adriaenssens E.M."/>
            <person name="Foster-Nyarko E."/>
            <person name="Jarju S."/>
            <person name="Secka A."/>
            <person name="Antonio M."/>
            <person name="Oren A."/>
            <person name="Chaudhuri R.R."/>
            <person name="La Ragione R."/>
            <person name="Hildebrand F."/>
            <person name="Pallen M.J."/>
        </authorList>
    </citation>
    <scope>NUCLEOTIDE SEQUENCE</scope>
    <source>
        <strain evidence="8">20514</strain>
    </source>
</reference>
<evidence type="ECO:0000256" key="4">
    <source>
        <dbReference type="ARBA" id="ARBA00022980"/>
    </source>
</evidence>
<evidence type="ECO:0000256" key="6">
    <source>
        <dbReference type="HAMAP-Rule" id="MF_01363"/>
    </source>
</evidence>
<dbReference type="PANTHER" id="PTHR21349">
    <property type="entry name" value="50S RIBOSOMAL PROTEIN L21"/>
    <property type="match status" value="1"/>
</dbReference>
<comment type="similarity">
    <text evidence="1 6 7">Belongs to the bacterial ribosomal protein bL21 family.</text>
</comment>
<dbReference type="GO" id="GO:1990904">
    <property type="term" value="C:ribonucleoprotein complex"/>
    <property type="evidence" value="ECO:0007669"/>
    <property type="project" value="UniProtKB-KW"/>
</dbReference>
<dbReference type="InterPro" id="IPR018258">
    <property type="entry name" value="Ribosomal_bL21_CS"/>
</dbReference>
<dbReference type="GO" id="GO:0005737">
    <property type="term" value="C:cytoplasm"/>
    <property type="evidence" value="ECO:0007669"/>
    <property type="project" value="UniProtKB-ARBA"/>
</dbReference>
<keyword evidence="3 6" id="KW-0694">RNA-binding</keyword>